<proteinExistence type="predicted"/>
<evidence type="ECO:0000313" key="4">
    <source>
        <dbReference type="Proteomes" id="UP000027073"/>
    </source>
</evidence>
<dbReference type="InParanoid" id="A0A067NZF9"/>
<evidence type="ECO:0000313" key="3">
    <source>
        <dbReference type="EMBL" id="KDQ32345.1"/>
    </source>
</evidence>
<sequence>MNGVTSGKVMRYGPNFTYDEFLQMPSKLSAFTLSVGMMAVAVCLVALKPVRWLFKRLVNQPGEGPSEETMQMGSFASRTLLPLSLLPPTPHRRRHPQLMATSRAEGNRRL</sequence>
<keyword evidence="2" id="KW-0472">Membrane</keyword>
<dbReference type="VEuPathDB" id="FungiDB:PLEOSDRAFT_1095817"/>
<dbReference type="HOGENOM" id="CLU_2172105_0_0_1"/>
<feature type="transmembrane region" description="Helical" evidence="2">
    <location>
        <begin position="28"/>
        <end position="47"/>
    </location>
</feature>
<name>A0A067NZF9_PLEO1</name>
<dbReference type="Proteomes" id="UP000027073">
    <property type="component" value="Unassembled WGS sequence"/>
</dbReference>
<reference evidence="4" key="1">
    <citation type="journal article" date="2014" name="Proc. Natl. Acad. Sci. U.S.A.">
        <title>Extensive sampling of basidiomycete genomes demonstrates inadequacy of the white-rot/brown-rot paradigm for wood decay fungi.</title>
        <authorList>
            <person name="Riley R."/>
            <person name="Salamov A.A."/>
            <person name="Brown D.W."/>
            <person name="Nagy L.G."/>
            <person name="Floudas D."/>
            <person name="Held B.W."/>
            <person name="Levasseur A."/>
            <person name="Lombard V."/>
            <person name="Morin E."/>
            <person name="Otillar R."/>
            <person name="Lindquist E.A."/>
            <person name="Sun H."/>
            <person name="LaButti K.M."/>
            <person name="Schmutz J."/>
            <person name="Jabbour D."/>
            <person name="Luo H."/>
            <person name="Baker S.E."/>
            <person name="Pisabarro A.G."/>
            <person name="Walton J.D."/>
            <person name="Blanchette R.A."/>
            <person name="Henrissat B."/>
            <person name="Martin F."/>
            <person name="Cullen D."/>
            <person name="Hibbett D.S."/>
            <person name="Grigoriev I.V."/>
        </authorList>
    </citation>
    <scope>NUCLEOTIDE SEQUENCE [LARGE SCALE GENOMIC DNA]</scope>
    <source>
        <strain evidence="4">PC15</strain>
    </source>
</reference>
<feature type="region of interest" description="Disordered" evidence="1">
    <location>
        <begin position="86"/>
        <end position="110"/>
    </location>
</feature>
<gene>
    <name evidence="3" type="ORF">PLEOSDRAFT_1095817</name>
</gene>
<evidence type="ECO:0000256" key="1">
    <source>
        <dbReference type="SAM" id="MobiDB-lite"/>
    </source>
</evidence>
<keyword evidence="2" id="KW-0812">Transmembrane</keyword>
<accession>A0A067NZF9</accession>
<dbReference type="EMBL" id="KL198005">
    <property type="protein sequence ID" value="KDQ32345.1"/>
    <property type="molecule type" value="Genomic_DNA"/>
</dbReference>
<organism evidence="3 4">
    <name type="scientific">Pleurotus ostreatus (strain PC15)</name>
    <name type="common">Oyster mushroom</name>
    <dbReference type="NCBI Taxonomy" id="1137138"/>
    <lineage>
        <taxon>Eukaryota</taxon>
        <taxon>Fungi</taxon>
        <taxon>Dikarya</taxon>
        <taxon>Basidiomycota</taxon>
        <taxon>Agaricomycotina</taxon>
        <taxon>Agaricomycetes</taxon>
        <taxon>Agaricomycetidae</taxon>
        <taxon>Agaricales</taxon>
        <taxon>Pleurotineae</taxon>
        <taxon>Pleurotaceae</taxon>
        <taxon>Pleurotus</taxon>
    </lineage>
</organism>
<dbReference type="AlphaFoldDB" id="A0A067NZF9"/>
<evidence type="ECO:0000256" key="2">
    <source>
        <dbReference type="SAM" id="Phobius"/>
    </source>
</evidence>
<protein>
    <submittedName>
        <fullName evidence="3">Uncharacterized protein</fullName>
    </submittedName>
</protein>
<keyword evidence="2" id="KW-1133">Transmembrane helix</keyword>